<dbReference type="GeneID" id="36398494"/>
<evidence type="ECO:0000313" key="3">
    <source>
        <dbReference type="Proteomes" id="UP000054928"/>
    </source>
</evidence>
<dbReference type="Proteomes" id="UP000054928">
    <property type="component" value="Unassembled WGS sequence"/>
</dbReference>
<organism evidence="2 3">
    <name type="scientific">Plasmopara halstedii</name>
    <name type="common">Downy mildew of sunflower</name>
    <dbReference type="NCBI Taxonomy" id="4781"/>
    <lineage>
        <taxon>Eukaryota</taxon>
        <taxon>Sar</taxon>
        <taxon>Stramenopiles</taxon>
        <taxon>Oomycota</taxon>
        <taxon>Peronosporomycetes</taxon>
        <taxon>Peronosporales</taxon>
        <taxon>Peronosporaceae</taxon>
        <taxon>Plasmopara</taxon>
    </lineage>
</organism>
<sequence>MSSTQQNDNTIHNVTDKKEELTPAEVLREMWEMMLQMKEELQDVRIEVASIRSDNGQRHQQPSVLGSASAEAFRSVMLERIKSQFQPHMPVSRGSALGARDRRMSYGEIARDDARHREQQFQAYSEQQEAQGMHAFPPQHQQQQFGPRIPTLKQRLDSPFRG</sequence>
<accession>A0A0P1AY65</accession>
<feature type="region of interest" description="Disordered" evidence="1">
    <location>
        <begin position="110"/>
        <end position="162"/>
    </location>
</feature>
<feature type="compositionally biased region" description="Polar residues" evidence="1">
    <location>
        <begin position="120"/>
        <end position="130"/>
    </location>
</feature>
<evidence type="ECO:0000256" key="1">
    <source>
        <dbReference type="SAM" id="MobiDB-lite"/>
    </source>
</evidence>
<reference evidence="3" key="1">
    <citation type="submission" date="2014-09" db="EMBL/GenBank/DDBJ databases">
        <authorList>
            <person name="Sharma Rahul"/>
            <person name="Thines Marco"/>
        </authorList>
    </citation>
    <scope>NUCLEOTIDE SEQUENCE [LARGE SCALE GENOMIC DNA]</scope>
</reference>
<dbReference type="AlphaFoldDB" id="A0A0P1AY65"/>
<feature type="region of interest" description="Disordered" evidence="1">
    <location>
        <begin position="1"/>
        <end position="20"/>
    </location>
</feature>
<proteinExistence type="predicted"/>
<protein>
    <submittedName>
        <fullName evidence="2">Uncharacterized protein</fullName>
    </submittedName>
</protein>
<evidence type="ECO:0000313" key="2">
    <source>
        <dbReference type="EMBL" id="CEG46757.1"/>
    </source>
</evidence>
<keyword evidence="3" id="KW-1185">Reference proteome</keyword>
<dbReference type="EMBL" id="CCYD01002349">
    <property type="protein sequence ID" value="CEG46757.1"/>
    <property type="molecule type" value="Genomic_DNA"/>
</dbReference>
<feature type="compositionally biased region" description="Basic and acidic residues" evidence="1">
    <location>
        <begin position="110"/>
        <end position="119"/>
    </location>
</feature>
<feature type="compositionally biased region" description="Polar residues" evidence="1">
    <location>
        <begin position="1"/>
        <end position="13"/>
    </location>
</feature>
<name>A0A0P1AY65_PLAHL</name>
<dbReference type="RefSeq" id="XP_024583126.1">
    <property type="nucleotide sequence ID" value="XM_024717648.1"/>
</dbReference>